<dbReference type="GO" id="GO:0005634">
    <property type="term" value="C:nucleus"/>
    <property type="evidence" value="ECO:0007669"/>
    <property type="project" value="TreeGrafter"/>
</dbReference>
<organism evidence="7 8">
    <name type="scientific">Trichodelitschia bisporula</name>
    <dbReference type="NCBI Taxonomy" id="703511"/>
    <lineage>
        <taxon>Eukaryota</taxon>
        <taxon>Fungi</taxon>
        <taxon>Dikarya</taxon>
        <taxon>Ascomycota</taxon>
        <taxon>Pezizomycotina</taxon>
        <taxon>Dothideomycetes</taxon>
        <taxon>Dothideomycetes incertae sedis</taxon>
        <taxon>Phaeotrichales</taxon>
        <taxon>Phaeotrichaceae</taxon>
        <taxon>Trichodelitschia</taxon>
    </lineage>
</organism>
<dbReference type="GO" id="GO:0075523">
    <property type="term" value="P:viral translational frameshifting"/>
    <property type="evidence" value="ECO:0007669"/>
    <property type="project" value="UniProtKB-KW"/>
</dbReference>
<name>A0A6G1I321_9PEZI</name>
<dbReference type="OrthoDB" id="5959761at2759"/>
<keyword evidence="5" id="KW-0688">Ribosomal frameshifting</keyword>
<reference evidence="7" key="1">
    <citation type="journal article" date="2020" name="Stud. Mycol.">
        <title>101 Dothideomycetes genomes: a test case for predicting lifestyles and emergence of pathogens.</title>
        <authorList>
            <person name="Haridas S."/>
            <person name="Albert R."/>
            <person name="Binder M."/>
            <person name="Bloem J."/>
            <person name="Labutti K."/>
            <person name="Salamov A."/>
            <person name="Andreopoulos B."/>
            <person name="Baker S."/>
            <person name="Barry K."/>
            <person name="Bills G."/>
            <person name="Bluhm B."/>
            <person name="Cannon C."/>
            <person name="Castanera R."/>
            <person name="Culley D."/>
            <person name="Daum C."/>
            <person name="Ezra D."/>
            <person name="Gonzalez J."/>
            <person name="Henrissat B."/>
            <person name="Kuo A."/>
            <person name="Liang C."/>
            <person name="Lipzen A."/>
            <person name="Lutzoni F."/>
            <person name="Magnuson J."/>
            <person name="Mondo S."/>
            <person name="Nolan M."/>
            <person name="Ohm R."/>
            <person name="Pangilinan J."/>
            <person name="Park H.-J."/>
            <person name="Ramirez L."/>
            <person name="Alfaro M."/>
            <person name="Sun H."/>
            <person name="Tritt A."/>
            <person name="Yoshinaga Y."/>
            <person name="Zwiers L.-H."/>
            <person name="Turgeon B."/>
            <person name="Goodwin S."/>
            <person name="Spatafora J."/>
            <person name="Crous P."/>
            <person name="Grigoriev I."/>
        </authorList>
    </citation>
    <scope>NUCLEOTIDE SEQUENCE</scope>
    <source>
        <strain evidence="7">CBS 262.69</strain>
    </source>
</reference>
<dbReference type="GO" id="GO:0005737">
    <property type="term" value="C:cytoplasm"/>
    <property type="evidence" value="ECO:0007669"/>
    <property type="project" value="TreeGrafter"/>
</dbReference>
<dbReference type="EMBL" id="ML996691">
    <property type="protein sequence ID" value="KAF2402375.1"/>
    <property type="molecule type" value="Genomic_DNA"/>
</dbReference>
<proteinExistence type="inferred from homology"/>
<dbReference type="SUPFAM" id="SSF55729">
    <property type="entry name" value="Acyl-CoA N-acyltransferases (Nat)"/>
    <property type="match status" value="1"/>
</dbReference>
<dbReference type="GO" id="GO:0045732">
    <property type="term" value="P:positive regulation of protein catabolic process"/>
    <property type="evidence" value="ECO:0007669"/>
    <property type="project" value="TreeGrafter"/>
</dbReference>
<keyword evidence="8" id="KW-1185">Reference proteome</keyword>
<evidence type="ECO:0000313" key="8">
    <source>
        <dbReference type="Proteomes" id="UP000799640"/>
    </source>
</evidence>
<dbReference type="PANTHER" id="PTHR10279">
    <property type="entry name" value="ORNITHINE DECARBOXYLASE ANTIZYME"/>
    <property type="match status" value="1"/>
</dbReference>
<feature type="region of interest" description="Disordered" evidence="6">
    <location>
        <begin position="47"/>
        <end position="83"/>
    </location>
</feature>
<dbReference type="GO" id="GO:0008073">
    <property type="term" value="F:ornithine decarboxylase inhibitor activity"/>
    <property type="evidence" value="ECO:0007669"/>
    <property type="project" value="InterPro"/>
</dbReference>
<evidence type="ECO:0000256" key="3">
    <source>
        <dbReference type="ARBA" id="ARBA00011486"/>
    </source>
</evidence>
<evidence type="ECO:0000256" key="6">
    <source>
        <dbReference type="SAM" id="MobiDB-lite"/>
    </source>
</evidence>
<sequence length="280" mass="30474">MRRNSSKNHDESPANLRTHGANVVASCYIVNSTSAALQGFHYSSTGAGGAEGIPSPPRSPPLAAYAMSNGLSLSPPSKDANRANRGGAVYTITGECERLFCDVLKSVFLGERKMSSDSLVMGAHNHMYTNRHEGSLEDASFSLDLRDSGLSSSHSSLESIARQGSLVEDWLVVWDYAGGARFRGFIACQEDKRALIIFFDEGVVGRDLKPGLMALLELCNISAVDCSQVIFCVDRKFDAETSKYLIRDLGWVGFEPITLAEWTGSDDIISDQWLFLGMET</sequence>
<dbReference type="InterPro" id="IPR016181">
    <property type="entry name" value="Acyl_CoA_acyltransferase"/>
</dbReference>
<protein>
    <recommendedName>
        <fullName evidence="4">Ornithine decarboxylase antizyme</fullName>
    </recommendedName>
</protein>
<evidence type="ECO:0000313" key="7">
    <source>
        <dbReference type="EMBL" id="KAF2402375.1"/>
    </source>
</evidence>
<evidence type="ECO:0000256" key="4">
    <source>
        <dbReference type="ARBA" id="ARBA00017712"/>
    </source>
</evidence>
<dbReference type="Pfam" id="PF02100">
    <property type="entry name" value="ODC_AZ"/>
    <property type="match status" value="1"/>
</dbReference>
<dbReference type="InterPro" id="IPR002993">
    <property type="entry name" value="ODC_AZ"/>
</dbReference>
<dbReference type="Gene3D" id="3.40.630.60">
    <property type="match status" value="1"/>
</dbReference>
<comment type="function">
    <text evidence="1">Ornithine decarboxylase (ODC) antizyme protein that negatively regulates ODC activity and intracellular polyamine biosynthesis in response to increased intracellular polyamine levels. Binds to ODC monomers, inhibiting the assembly of the functional ODC homodimer, and targets the monomers for ubiquitin-independent proteolytic destruction by the 26S proteasome.</text>
</comment>
<gene>
    <name evidence="7" type="ORF">EJ06DRAFT_473778</name>
</gene>
<comment type="subunit">
    <text evidence="3">Interacts with ODC and thereby sterically blocks ODC homodimerization.</text>
</comment>
<accession>A0A6G1I321</accession>
<dbReference type="Proteomes" id="UP000799640">
    <property type="component" value="Unassembled WGS sequence"/>
</dbReference>
<dbReference type="InterPro" id="IPR038581">
    <property type="entry name" value="ODC_AZ_sf"/>
</dbReference>
<evidence type="ECO:0000256" key="1">
    <source>
        <dbReference type="ARBA" id="ARBA00002307"/>
    </source>
</evidence>
<evidence type="ECO:0000256" key="2">
    <source>
        <dbReference type="ARBA" id="ARBA00008796"/>
    </source>
</evidence>
<comment type="similarity">
    <text evidence="2">Belongs to the ODC antizyme family.</text>
</comment>
<evidence type="ECO:0000256" key="5">
    <source>
        <dbReference type="ARBA" id="ARBA00022758"/>
    </source>
</evidence>
<dbReference type="AlphaFoldDB" id="A0A6G1I321"/>
<dbReference type="PANTHER" id="PTHR10279:SF10">
    <property type="entry name" value="ORNITHINE DECARBOXYLASE ANTIZYME"/>
    <property type="match status" value="1"/>
</dbReference>